<dbReference type="Proteomes" id="UP000307657">
    <property type="component" value="Unassembled WGS sequence"/>
</dbReference>
<dbReference type="OrthoDB" id="5903604at2"/>
<dbReference type="AlphaFoldDB" id="A0A4U0F032"/>
<protein>
    <recommendedName>
        <fullName evidence="3">Bacteriophage abortive infection AbiH</fullName>
    </recommendedName>
</protein>
<evidence type="ECO:0008006" key="3">
    <source>
        <dbReference type="Google" id="ProtNLM"/>
    </source>
</evidence>
<name>A0A4U0F032_9FLAO</name>
<accession>A0A4U0F032</accession>
<dbReference type="Pfam" id="PF14253">
    <property type="entry name" value="AbiH"/>
    <property type="match status" value="1"/>
</dbReference>
<proteinExistence type="predicted"/>
<evidence type="ECO:0000313" key="1">
    <source>
        <dbReference type="EMBL" id="TJY36002.1"/>
    </source>
</evidence>
<dbReference type="InterPro" id="IPR025935">
    <property type="entry name" value="AbiH"/>
</dbReference>
<sequence length="360" mass="42749">MNFKSENLILIIGNGFDLAHNYKTSYNDFANHIIDKKLSAEIMEFGSSVKESKFIFKSFLNEINRNHLFNENGNFIQRLTAHKILKTPEKLPDTLNLFSSQLKQILNNRFLGKLFGNQFENWFDIENAYFFELISIFKTTNSKAQKTKEIVELNNNLIEIKETLFEYLKTIKTEPNRYVKKFFNSINIDSFQNVYVINFNYTISIENYIEQSDKIKINYIHGDIDSKDIIFGYGNDQHPNYKDIKATEIDEFLRFFKTFEYLNNNKYNSVYEDALEYFDEYDVVIIGHSLAQTDKTLLKEILNNQKCNRIHLFKRSDLKNDLSNIREAFNKQIYSISRIIDNEKDLRVKLKNYEESTFFP</sequence>
<reference evidence="1 2" key="1">
    <citation type="submission" date="2019-04" db="EMBL/GenBank/DDBJ databases">
        <title>Lacinutrix sp. nov., isolated from marine water.</title>
        <authorList>
            <person name="Kim W."/>
        </authorList>
    </citation>
    <scope>NUCLEOTIDE SEQUENCE [LARGE SCALE GENOMIC DNA]</scope>
    <source>
        <strain evidence="1 2">CAU 1491</strain>
    </source>
</reference>
<dbReference type="RefSeq" id="WP_136843254.1">
    <property type="nucleotide sequence ID" value="NZ_SUPL01000004.1"/>
</dbReference>
<keyword evidence="2" id="KW-1185">Reference proteome</keyword>
<organism evidence="1 2">
    <name type="scientific">Pontimicrobium aquaticum</name>
    <dbReference type="NCBI Taxonomy" id="2565367"/>
    <lineage>
        <taxon>Bacteria</taxon>
        <taxon>Pseudomonadati</taxon>
        <taxon>Bacteroidota</taxon>
        <taxon>Flavobacteriia</taxon>
        <taxon>Flavobacteriales</taxon>
        <taxon>Flavobacteriaceae</taxon>
        <taxon>Pontimicrobium</taxon>
    </lineage>
</organism>
<gene>
    <name evidence="1" type="ORF">E5167_09070</name>
</gene>
<evidence type="ECO:0000313" key="2">
    <source>
        <dbReference type="Proteomes" id="UP000307657"/>
    </source>
</evidence>
<comment type="caution">
    <text evidence="1">The sequence shown here is derived from an EMBL/GenBank/DDBJ whole genome shotgun (WGS) entry which is preliminary data.</text>
</comment>
<dbReference type="EMBL" id="SUPL01000004">
    <property type="protein sequence ID" value="TJY36002.1"/>
    <property type="molecule type" value="Genomic_DNA"/>
</dbReference>